<dbReference type="PANTHER" id="PTHR43547">
    <property type="entry name" value="TWO-COMPONENT HISTIDINE KINASE"/>
    <property type="match status" value="1"/>
</dbReference>
<dbReference type="InterPro" id="IPR036890">
    <property type="entry name" value="HATPase_C_sf"/>
</dbReference>
<dbReference type="SUPFAM" id="SSF52172">
    <property type="entry name" value="CheY-like"/>
    <property type="match status" value="1"/>
</dbReference>
<evidence type="ECO:0000256" key="7">
    <source>
        <dbReference type="SAM" id="Phobius"/>
    </source>
</evidence>
<dbReference type="Pfam" id="PF00512">
    <property type="entry name" value="HisKA"/>
    <property type="match status" value="1"/>
</dbReference>
<dbReference type="PANTHER" id="PTHR43547:SF2">
    <property type="entry name" value="HYBRID SIGNAL TRANSDUCTION HISTIDINE KINASE C"/>
    <property type="match status" value="1"/>
</dbReference>
<keyword evidence="3 6" id="KW-0597">Phosphoprotein</keyword>
<dbReference type="InterPro" id="IPR009057">
    <property type="entry name" value="Homeodomain-like_sf"/>
</dbReference>
<gene>
    <name evidence="11" type="ORF">D6B99_12995</name>
</gene>
<evidence type="ECO:0000313" key="11">
    <source>
        <dbReference type="EMBL" id="AYD48439.1"/>
    </source>
</evidence>
<dbReference type="InterPro" id="IPR005467">
    <property type="entry name" value="His_kinase_dom"/>
</dbReference>
<evidence type="ECO:0000256" key="5">
    <source>
        <dbReference type="ARBA" id="ARBA00023163"/>
    </source>
</evidence>
<dbReference type="SMART" id="SM00388">
    <property type="entry name" value="HisKA"/>
    <property type="match status" value="1"/>
</dbReference>
<dbReference type="InterPro" id="IPR011110">
    <property type="entry name" value="Reg_prop"/>
</dbReference>
<dbReference type="EMBL" id="CP032489">
    <property type="protein sequence ID" value="AYD48439.1"/>
    <property type="molecule type" value="Genomic_DNA"/>
</dbReference>
<evidence type="ECO:0000259" key="8">
    <source>
        <dbReference type="PROSITE" id="PS01124"/>
    </source>
</evidence>
<dbReference type="InterPro" id="IPR003594">
    <property type="entry name" value="HATPase_dom"/>
</dbReference>
<comment type="catalytic activity">
    <reaction evidence="1">
        <text>ATP + protein L-histidine = ADP + protein N-phospho-L-histidine.</text>
        <dbReference type="EC" id="2.7.13.3"/>
    </reaction>
</comment>
<dbReference type="SMART" id="SM00342">
    <property type="entry name" value="HTH_ARAC"/>
    <property type="match status" value="1"/>
</dbReference>
<dbReference type="Gene3D" id="3.40.50.2300">
    <property type="match status" value="1"/>
</dbReference>
<dbReference type="Pfam" id="PF02518">
    <property type="entry name" value="HATPase_c"/>
    <property type="match status" value="1"/>
</dbReference>
<protein>
    <recommendedName>
        <fullName evidence="2">histidine kinase</fullName>
        <ecNumber evidence="2">2.7.13.3</ecNumber>
    </recommendedName>
</protein>
<keyword evidence="7" id="KW-1133">Transmembrane helix</keyword>
<organism evidence="11 12">
    <name type="scientific">Arachidicoccus soli</name>
    <dbReference type="NCBI Taxonomy" id="2341117"/>
    <lineage>
        <taxon>Bacteria</taxon>
        <taxon>Pseudomonadati</taxon>
        <taxon>Bacteroidota</taxon>
        <taxon>Chitinophagia</taxon>
        <taxon>Chitinophagales</taxon>
        <taxon>Chitinophagaceae</taxon>
        <taxon>Arachidicoccus</taxon>
    </lineage>
</organism>
<dbReference type="Pfam" id="PF07495">
    <property type="entry name" value="Y_Y_Y"/>
    <property type="match status" value="1"/>
</dbReference>
<dbReference type="SMART" id="SM00448">
    <property type="entry name" value="REC"/>
    <property type="match status" value="1"/>
</dbReference>
<dbReference type="SUPFAM" id="SSF63829">
    <property type="entry name" value="Calcium-dependent phosphotriesterase"/>
    <property type="match status" value="3"/>
</dbReference>
<dbReference type="SUPFAM" id="SSF46689">
    <property type="entry name" value="Homeodomain-like"/>
    <property type="match status" value="1"/>
</dbReference>
<dbReference type="GO" id="GO:0000155">
    <property type="term" value="F:phosphorelay sensor kinase activity"/>
    <property type="evidence" value="ECO:0007669"/>
    <property type="project" value="InterPro"/>
</dbReference>
<keyword evidence="4" id="KW-0805">Transcription regulation</keyword>
<dbReference type="InterPro" id="IPR036097">
    <property type="entry name" value="HisK_dim/P_sf"/>
</dbReference>
<dbReference type="Gene3D" id="2.60.40.10">
    <property type="entry name" value="Immunoglobulins"/>
    <property type="match status" value="1"/>
</dbReference>
<accession>A0A386HS20</accession>
<dbReference type="PRINTS" id="PR00344">
    <property type="entry name" value="BCTRLSENSOR"/>
</dbReference>
<dbReference type="PROSITE" id="PS50110">
    <property type="entry name" value="RESPONSE_REGULATORY"/>
    <property type="match status" value="1"/>
</dbReference>
<evidence type="ECO:0000256" key="1">
    <source>
        <dbReference type="ARBA" id="ARBA00000085"/>
    </source>
</evidence>
<dbReference type="KEGG" id="ark:D6B99_12995"/>
<dbReference type="InterPro" id="IPR011006">
    <property type="entry name" value="CheY-like_superfamily"/>
</dbReference>
<dbReference type="Gene3D" id="3.30.565.10">
    <property type="entry name" value="Histidine kinase-like ATPase, C-terminal domain"/>
    <property type="match status" value="1"/>
</dbReference>
<dbReference type="Gene3D" id="1.10.10.60">
    <property type="entry name" value="Homeodomain-like"/>
    <property type="match status" value="2"/>
</dbReference>
<dbReference type="PROSITE" id="PS01124">
    <property type="entry name" value="HTH_ARAC_FAMILY_2"/>
    <property type="match status" value="1"/>
</dbReference>
<dbReference type="RefSeq" id="WP_119989183.1">
    <property type="nucleotide sequence ID" value="NZ_CP032489.1"/>
</dbReference>
<dbReference type="InterPro" id="IPR004358">
    <property type="entry name" value="Sig_transdc_His_kin-like_C"/>
</dbReference>
<dbReference type="OrthoDB" id="9809670at2"/>
<evidence type="ECO:0000259" key="10">
    <source>
        <dbReference type="PROSITE" id="PS50110"/>
    </source>
</evidence>
<evidence type="ECO:0000259" key="9">
    <source>
        <dbReference type="PROSITE" id="PS50109"/>
    </source>
</evidence>
<dbReference type="InterPro" id="IPR011123">
    <property type="entry name" value="Y_Y_Y"/>
</dbReference>
<dbReference type="FunFam" id="2.60.40.10:FF:000791">
    <property type="entry name" value="Two-component system sensor histidine kinase/response regulator"/>
    <property type="match status" value="1"/>
</dbReference>
<dbReference type="CDD" id="cd17574">
    <property type="entry name" value="REC_OmpR"/>
    <property type="match status" value="1"/>
</dbReference>
<dbReference type="GO" id="GO:0003700">
    <property type="term" value="F:DNA-binding transcription factor activity"/>
    <property type="evidence" value="ECO:0007669"/>
    <property type="project" value="InterPro"/>
</dbReference>
<evidence type="ECO:0000256" key="2">
    <source>
        <dbReference type="ARBA" id="ARBA00012438"/>
    </source>
</evidence>
<evidence type="ECO:0000313" key="12">
    <source>
        <dbReference type="Proteomes" id="UP000266118"/>
    </source>
</evidence>
<dbReference type="Gene3D" id="1.10.287.130">
    <property type="match status" value="1"/>
</dbReference>
<dbReference type="Pfam" id="PF00072">
    <property type="entry name" value="Response_reg"/>
    <property type="match status" value="1"/>
</dbReference>
<keyword evidence="5" id="KW-0804">Transcription</keyword>
<proteinExistence type="predicted"/>
<name>A0A386HS20_9BACT</name>
<dbReference type="InterPro" id="IPR001789">
    <property type="entry name" value="Sig_transdc_resp-reg_receiver"/>
</dbReference>
<feature type="transmembrane region" description="Helical" evidence="7">
    <location>
        <begin position="819"/>
        <end position="839"/>
    </location>
</feature>
<dbReference type="Pfam" id="PF12833">
    <property type="entry name" value="HTH_18"/>
    <property type="match status" value="1"/>
</dbReference>
<feature type="domain" description="Response regulatory" evidence="10">
    <location>
        <begin position="1150"/>
        <end position="1265"/>
    </location>
</feature>
<dbReference type="SMART" id="SM00387">
    <property type="entry name" value="HATPase_c"/>
    <property type="match status" value="1"/>
</dbReference>
<dbReference type="SUPFAM" id="SSF47384">
    <property type="entry name" value="Homodimeric domain of signal transducing histidine kinase"/>
    <property type="match status" value="1"/>
</dbReference>
<dbReference type="InterPro" id="IPR013783">
    <property type="entry name" value="Ig-like_fold"/>
</dbReference>
<dbReference type="CDD" id="cd00082">
    <property type="entry name" value="HisKA"/>
    <property type="match status" value="1"/>
</dbReference>
<dbReference type="SUPFAM" id="SSF55874">
    <property type="entry name" value="ATPase domain of HSP90 chaperone/DNA topoisomerase II/histidine kinase"/>
    <property type="match status" value="1"/>
</dbReference>
<dbReference type="FunFam" id="1.10.10.60:FF:000284">
    <property type="entry name" value="Two-component system sensor histidine kinase/response regulator"/>
    <property type="match status" value="1"/>
</dbReference>
<evidence type="ECO:0000256" key="6">
    <source>
        <dbReference type="PROSITE-ProRule" id="PRU00169"/>
    </source>
</evidence>
<dbReference type="Pfam" id="PF07494">
    <property type="entry name" value="Reg_prop"/>
    <property type="match status" value="5"/>
</dbReference>
<keyword evidence="7" id="KW-0472">Membrane</keyword>
<evidence type="ECO:0000256" key="3">
    <source>
        <dbReference type="ARBA" id="ARBA00022553"/>
    </source>
</evidence>
<reference evidence="11 12" key="1">
    <citation type="submission" date="2018-09" db="EMBL/GenBank/DDBJ databases">
        <title>Arachidicoccus sp. nov., a bacterium isolated from soil.</title>
        <authorList>
            <person name="Weon H.-Y."/>
            <person name="Kwon S.-W."/>
            <person name="Lee S.A."/>
        </authorList>
    </citation>
    <scope>NUCLEOTIDE SEQUENCE [LARGE SCALE GENOMIC DNA]</scope>
    <source>
        <strain evidence="11 12">KIS59-12</strain>
    </source>
</reference>
<dbReference type="GO" id="GO:0043565">
    <property type="term" value="F:sequence-specific DNA binding"/>
    <property type="evidence" value="ECO:0007669"/>
    <property type="project" value="InterPro"/>
</dbReference>
<keyword evidence="7" id="KW-0812">Transmembrane</keyword>
<dbReference type="InterPro" id="IPR003661">
    <property type="entry name" value="HisK_dim/P_dom"/>
</dbReference>
<dbReference type="CDD" id="cd00146">
    <property type="entry name" value="PKD"/>
    <property type="match status" value="1"/>
</dbReference>
<sequence length="1406" mass="159299">MQNLLILLDSYHTDMRLKRLPIIFSLLICLFLTQSKLNAQSQILKFKHLSIAEGLPQSTVNCFKQDNKGFIWIGTNGGLSRYDGYEFKNYKNANAGTSRNTLSSNYVNTIEVVNDKYLLVGTNMGLDLMNLSNGKISLISGTDSLLIDKIKKDSKGNIWVGTSKGLMRYNPQSQKLALARLFGNQNEISYNEEVDVIEEDGQHFIWVGFRDRKLIRFDPITKKEIALPAALQTNQVYNESHIITIRKGINQDIWFGSIENGLILLTDNYTKCVNIDSRNKLNRPQLERIRDIFVNGNNREVWVATRNGLFILDSNYQHLTKYTSNKFDSYSLSNSSICSIIKDYSGNIWVGTYSGGINLLEKGNDNFNYLENLMSGGGLSNSVIEDVLEDKMGNLWIATGGSGLDYYNRKTEKFSYISTPSNLGIDAGFVESIAEDGDAVWLGTLYGLFSYDKSSKTLKQFILPQIAAFKGHTPAIFALEKSKKGGLWIGSQLGLFYKDQSGKISVYTHKDGDPTSLADDQITYLSEDKDGDLWIGRLNGLSLFSSKTGVFTNFNKQNAKVQINSVFSVKQDSRGIIWVGTHENGLVYYDKVHRTFGVIDNGFGLQDASVRGITEDNSGNLWVSCSNGISKIIFKKQRPPFGISDLNIVNYSVQNGLKSNEFLSTALRTKDGELIFAGMNGVVMFNPDKMFVNKFKPQVVITAFQIDNKDVESKINADSLNEAITYTSKIKLTYNQAYFTLKFAALNYVNSGSNQYAYKMEGLSGDRWHNIGTERSATYTNLAPGNYTFKVKAANNDGLWNDKITTLQIIILPPIWRTWYAYLFYILVIFCILFSFYYYSLKEDRLKNDLKLQRAINENEKEFTRQKINFFTNISHEIKTPLTLILAPLDKLISKIHDNHYPELSTMQRNGKKLINLLDQLLSFRRFEAGAMVLQAQNSDIVAFTRIAVSDFEDFAVKREIQLQFSSVLPLITVWFDADKYEKIINNLLSNALKFTPIGGQVDVSLDIIQNDAANSLVELKVRDNGTGIAKDHLNKVFENFYHNEESGMPIEGAGIGLSYTKALVELHHGHIKVESLKPTDGINGYTCFIVQLPLGDAHLSLNEKLEQVTSISSIVPNDKPHIENFDQEVYYKDDLATNELDNESANRPILLILEDNIELQSFIATHFQNVYKIYTASNGREGWAKAIEVLPDIIISDIMMPDLSGMEFCQLAKNDSRTSHIPVILLTALDTDRHKIEGFQTGADDYITKPFSLPVLEVRIENLLASRRKLQEYFQKDIKLEPNVITISKRDEEFLEKVMAFIEENMMEPELNVEDLSKEVNMTRVTLYRKIKALTNLSALEFIRSVRLKKAGQLLQLNEHSVNEVCYMVGFSDVDYFRKCFKNQFDTTPKKYASRFIKPTDKNIG</sequence>
<dbReference type="Proteomes" id="UP000266118">
    <property type="component" value="Chromosome"/>
</dbReference>
<keyword evidence="12" id="KW-1185">Reference proteome</keyword>
<dbReference type="Gene3D" id="2.130.10.10">
    <property type="entry name" value="YVTN repeat-like/Quinoprotein amine dehydrogenase"/>
    <property type="match status" value="2"/>
</dbReference>
<dbReference type="EC" id="2.7.13.3" evidence="2"/>
<dbReference type="InterPro" id="IPR018060">
    <property type="entry name" value="HTH_AraC"/>
</dbReference>
<dbReference type="PROSITE" id="PS50109">
    <property type="entry name" value="HIS_KIN"/>
    <property type="match status" value="1"/>
</dbReference>
<feature type="domain" description="Histidine kinase" evidence="9">
    <location>
        <begin position="873"/>
        <end position="1097"/>
    </location>
</feature>
<feature type="domain" description="HTH araC/xylS-type" evidence="8">
    <location>
        <begin position="1297"/>
        <end position="1396"/>
    </location>
</feature>
<evidence type="ECO:0000256" key="4">
    <source>
        <dbReference type="ARBA" id="ARBA00023015"/>
    </source>
</evidence>
<dbReference type="InterPro" id="IPR015943">
    <property type="entry name" value="WD40/YVTN_repeat-like_dom_sf"/>
</dbReference>
<feature type="modified residue" description="4-aspartylphosphate" evidence="6">
    <location>
        <position position="1198"/>
    </location>
</feature>